<dbReference type="AlphaFoldDB" id="A0A1B1AFY8"/>
<proteinExistence type="predicted"/>
<keyword evidence="3" id="KW-1185">Reference proteome</keyword>
<dbReference type="KEGG" id="cbot:ATE48_05820"/>
<dbReference type="InParanoid" id="A0A1B1AFY8"/>
<dbReference type="Pfam" id="PF04230">
    <property type="entry name" value="PS_pyruv_trans"/>
    <property type="match status" value="1"/>
</dbReference>
<dbReference type="PANTHER" id="PTHR36836:SF1">
    <property type="entry name" value="COLANIC ACID BIOSYNTHESIS PROTEIN WCAK"/>
    <property type="match status" value="1"/>
</dbReference>
<accession>A0A1B1AFY8</accession>
<name>A0A1B1AFY8_9PROT</name>
<evidence type="ECO:0000259" key="1">
    <source>
        <dbReference type="Pfam" id="PF04230"/>
    </source>
</evidence>
<gene>
    <name evidence="2" type="ORF">ATE48_05820</name>
</gene>
<dbReference type="Proteomes" id="UP000092498">
    <property type="component" value="Chromosome"/>
</dbReference>
<reference evidence="2 3" key="1">
    <citation type="submission" date="2015-11" db="EMBL/GenBank/DDBJ databases">
        <title>Whole-Genome Sequence of Candidatus Oderbacter manganicum from the National Park Lower Oder Valley, Germany.</title>
        <authorList>
            <person name="Braun B."/>
            <person name="Liere K."/>
            <person name="Szewzyk U."/>
        </authorList>
    </citation>
    <scope>NUCLEOTIDE SEQUENCE [LARGE SCALE GENOMIC DNA]</scope>
    <source>
        <strain evidence="2 3">OTSz_A_272</strain>
    </source>
</reference>
<dbReference type="EMBL" id="CP013244">
    <property type="protein sequence ID" value="ANP45468.1"/>
    <property type="molecule type" value="Genomic_DNA"/>
</dbReference>
<dbReference type="STRING" id="1759059.ATE48_05820"/>
<dbReference type="PANTHER" id="PTHR36836">
    <property type="entry name" value="COLANIC ACID BIOSYNTHESIS PROTEIN WCAK"/>
    <property type="match status" value="1"/>
</dbReference>
<dbReference type="InterPro" id="IPR007345">
    <property type="entry name" value="Polysacch_pyruvyl_Trfase"/>
</dbReference>
<sequence>MEAAEFASAPNTTRDRAPRIAIFGGYGSGNFGNDASFEALYDFLRAEMPEAKISAICSKPDVVTKKFGVPAIGIAAPRPQGIWRKLDTLVLRQPSTWRNWARCLKALRDYDIILSGGTGVFDDFRDTPMGWPSVLLRWCLAARMRKVPWVFVSVGAGPIVSPISRAMMKKAGSFARQRLYRDQDSYSFMQRLGVDGERDAVVPDLAFLLATPDAVKPVGSQLVVGVGMMTYQGWHAKAATYQAYVELHAKLIDWLIGEGHQVRMIIGQAPTDFTAARDVEARLGFKLLTERDEKMNSIHDAMTAIGETDMVIASRYHVQIAALKMGRPLISLSYGPKNDALMEDVGLNEFVQDVDHVDFERLKQQINRMIAGREGYAVQVRDKVSEMKAKLRQALRALDLGA</sequence>
<feature type="domain" description="Polysaccharide pyruvyl transferase" evidence="1">
    <location>
        <begin position="30"/>
        <end position="335"/>
    </location>
</feature>
<organism evidence="2 3">
    <name type="scientific">Candidatus Viadribacter manganicus</name>
    <dbReference type="NCBI Taxonomy" id="1759059"/>
    <lineage>
        <taxon>Bacteria</taxon>
        <taxon>Pseudomonadati</taxon>
        <taxon>Pseudomonadota</taxon>
        <taxon>Alphaproteobacteria</taxon>
        <taxon>Hyphomonadales</taxon>
        <taxon>Hyphomonadaceae</taxon>
        <taxon>Candidatus Viadribacter</taxon>
    </lineage>
</organism>
<dbReference type="RefSeq" id="WP_066768827.1">
    <property type="nucleotide sequence ID" value="NZ_CP013244.1"/>
</dbReference>
<evidence type="ECO:0000313" key="3">
    <source>
        <dbReference type="Proteomes" id="UP000092498"/>
    </source>
</evidence>
<dbReference type="FunCoup" id="A0A1B1AFY8">
    <property type="interactions" value="23"/>
</dbReference>
<protein>
    <recommendedName>
        <fullName evidence="1">Polysaccharide pyruvyl transferase domain-containing protein</fullName>
    </recommendedName>
</protein>
<evidence type="ECO:0000313" key="2">
    <source>
        <dbReference type="EMBL" id="ANP45468.1"/>
    </source>
</evidence>